<dbReference type="Pfam" id="PF00892">
    <property type="entry name" value="EamA"/>
    <property type="match status" value="1"/>
</dbReference>
<feature type="transmembrane region" description="Helical" evidence="1">
    <location>
        <begin position="262"/>
        <end position="281"/>
    </location>
</feature>
<dbReference type="Proteomes" id="UP000008207">
    <property type="component" value="Plasmid pMNOD01"/>
</dbReference>
<name>B8IW69_METNO</name>
<feature type="transmembrane region" description="Helical" evidence="1">
    <location>
        <begin position="149"/>
        <end position="166"/>
    </location>
</feature>
<dbReference type="KEGG" id="mno:Mnod_8572"/>
<keyword evidence="4" id="KW-1185">Reference proteome</keyword>
<keyword evidence="3" id="KW-0614">Plasmid</keyword>
<protein>
    <recommendedName>
        <fullName evidence="2">EamA domain-containing protein</fullName>
    </recommendedName>
</protein>
<geneLocation type="plasmid" evidence="3 4">
    <name>pMNOD01</name>
</geneLocation>
<dbReference type="GO" id="GO:0016020">
    <property type="term" value="C:membrane"/>
    <property type="evidence" value="ECO:0007669"/>
    <property type="project" value="InterPro"/>
</dbReference>
<evidence type="ECO:0000313" key="3">
    <source>
        <dbReference type="EMBL" id="ACL62659.1"/>
    </source>
</evidence>
<feature type="transmembrane region" description="Helical" evidence="1">
    <location>
        <begin position="96"/>
        <end position="116"/>
    </location>
</feature>
<evidence type="ECO:0000259" key="2">
    <source>
        <dbReference type="Pfam" id="PF00892"/>
    </source>
</evidence>
<reference evidence="4" key="1">
    <citation type="submission" date="2009-01" db="EMBL/GenBank/DDBJ databases">
        <title>Complete sequence of plasmid 1 of Methylobacterium nodulans ORS 2060.</title>
        <authorList>
            <consortium name="US DOE Joint Genome Institute"/>
            <person name="Lucas S."/>
            <person name="Copeland A."/>
            <person name="Lapidus A."/>
            <person name="Glavina del Rio T."/>
            <person name="Dalin E."/>
            <person name="Tice H."/>
            <person name="Bruce D."/>
            <person name="Goodwin L."/>
            <person name="Pitluck S."/>
            <person name="Sims D."/>
            <person name="Brettin T."/>
            <person name="Detter J.C."/>
            <person name="Han C."/>
            <person name="Larimer F."/>
            <person name="Land M."/>
            <person name="Hauser L."/>
            <person name="Kyrpides N."/>
            <person name="Ivanova N."/>
            <person name="Marx C.J."/>
            <person name="Richardson P."/>
        </authorList>
    </citation>
    <scope>NUCLEOTIDE SEQUENCE [LARGE SCALE GENOMIC DNA]</scope>
    <source>
        <strain evidence="4">LMG 21967 / CNCM I-2342 / ORS 2060</strain>
        <plasmid evidence="4">Plasmid pMNOD01</plasmid>
    </source>
</reference>
<proteinExistence type="predicted"/>
<feature type="transmembrane region" description="Helical" evidence="1">
    <location>
        <begin position="72"/>
        <end position="90"/>
    </location>
</feature>
<feature type="transmembrane region" description="Helical" evidence="1">
    <location>
        <begin position="178"/>
        <end position="196"/>
    </location>
</feature>
<evidence type="ECO:0000313" key="4">
    <source>
        <dbReference type="Proteomes" id="UP000008207"/>
    </source>
</evidence>
<accession>B8IW69</accession>
<dbReference type="HOGENOM" id="CLU_057295_0_1_5"/>
<feature type="transmembrane region" description="Helical" evidence="1">
    <location>
        <begin position="39"/>
        <end position="60"/>
    </location>
</feature>
<feature type="transmembrane region" description="Helical" evidence="1">
    <location>
        <begin position="202"/>
        <end position="225"/>
    </location>
</feature>
<feature type="transmembrane region" description="Helical" evidence="1">
    <location>
        <begin position="123"/>
        <end position="143"/>
    </location>
</feature>
<keyword evidence="1" id="KW-0472">Membrane</keyword>
<feature type="transmembrane region" description="Helical" evidence="1">
    <location>
        <begin position="237"/>
        <end position="256"/>
    </location>
</feature>
<dbReference type="EMBL" id="CP001350">
    <property type="protein sequence ID" value="ACL62659.1"/>
    <property type="molecule type" value="Genomic_DNA"/>
</dbReference>
<feature type="domain" description="EamA" evidence="2">
    <location>
        <begin position="148"/>
        <end position="280"/>
    </location>
</feature>
<dbReference type="AlphaFoldDB" id="B8IW69"/>
<dbReference type="RefSeq" id="WP_015934195.1">
    <property type="nucleotide sequence ID" value="NC_011892.1"/>
</dbReference>
<organism evidence="3 4">
    <name type="scientific">Methylobacterium nodulans (strain LMG 21967 / CNCM I-2342 / ORS 2060)</name>
    <dbReference type="NCBI Taxonomy" id="460265"/>
    <lineage>
        <taxon>Bacteria</taxon>
        <taxon>Pseudomonadati</taxon>
        <taxon>Pseudomonadota</taxon>
        <taxon>Alphaproteobacteria</taxon>
        <taxon>Hyphomicrobiales</taxon>
        <taxon>Methylobacteriaceae</taxon>
        <taxon>Methylobacterium</taxon>
    </lineage>
</organism>
<evidence type="ECO:0000256" key="1">
    <source>
        <dbReference type="SAM" id="Phobius"/>
    </source>
</evidence>
<sequence length="305" mass="31738">MALGHIRMHSSLLPILALLGSMIAQLSAGALSKSLFPSVGASGVTTLRTAFAAGILLAIWRPWRLPLTVREAWIIGIYGAALGLMNLLFFLSIESIPVGISVSIQFLGPLGVALLTSRRITDFVWIFLAVSGLFLLLPVQGTIALDLNGVAYACAGGLCWALYILFGRRAGLINGGQAVSLGMVAATIVVAPFGVASAGAGLFAAPIVIACLGIAVISSVLPYSLEMFALRRTTGQVFGILMSLQPAVGALVAFLLLQEVITIIQCLAISLIIMASVGIMFTENRVGTSYAAASMKRSSRSSGLS</sequence>
<keyword evidence="1" id="KW-1133">Transmembrane helix</keyword>
<keyword evidence="1" id="KW-0812">Transmembrane</keyword>
<dbReference type="InterPro" id="IPR000620">
    <property type="entry name" value="EamA_dom"/>
</dbReference>
<gene>
    <name evidence="3" type="ordered locus">Mnod_8572</name>
</gene>